<reference evidence="2" key="1">
    <citation type="journal article" date="2019" name="Curr. Biol.">
        <title>Genome Sequence of Striga asiatica Provides Insight into the Evolution of Plant Parasitism.</title>
        <authorList>
            <person name="Yoshida S."/>
            <person name="Kim S."/>
            <person name="Wafula E.K."/>
            <person name="Tanskanen J."/>
            <person name="Kim Y.M."/>
            <person name="Honaas L."/>
            <person name="Yang Z."/>
            <person name="Spallek T."/>
            <person name="Conn C.E."/>
            <person name="Ichihashi Y."/>
            <person name="Cheong K."/>
            <person name="Cui S."/>
            <person name="Der J.P."/>
            <person name="Gundlach H."/>
            <person name="Jiao Y."/>
            <person name="Hori C."/>
            <person name="Ishida J.K."/>
            <person name="Kasahara H."/>
            <person name="Kiba T."/>
            <person name="Kim M.S."/>
            <person name="Koo N."/>
            <person name="Laohavisit A."/>
            <person name="Lee Y.H."/>
            <person name="Lumba S."/>
            <person name="McCourt P."/>
            <person name="Mortimer J.C."/>
            <person name="Mutuku J.M."/>
            <person name="Nomura T."/>
            <person name="Sasaki-Sekimoto Y."/>
            <person name="Seto Y."/>
            <person name="Wang Y."/>
            <person name="Wakatake T."/>
            <person name="Sakakibara H."/>
            <person name="Demura T."/>
            <person name="Yamaguchi S."/>
            <person name="Yoneyama K."/>
            <person name="Manabe R.I."/>
            <person name="Nelson D.C."/>
            <person name="Schulman A.H."/>
            <person name="Timko M.P."/>
            <person name="dePamphilis C.W."/>
            <person name="Choi D."/>
            <person name="Shirasu K."/>
        </authorList>
    </citation>
    <scope>NUCLEOTIDE SEQUENCE [LARGE SCALE GENOMIC DNA]</scope>
    <source>
        <strain evidence="2">cv. UVA1</strain>
    </source>
</reference>
<sequence>MKLKPWLRLDVIDVKETNEVNFTLPPAALRSNPGEREQRLYLVRVTEISLHYWATYSLTNLNCDPGFGKEEIRLSPSSRGRACSSLKFHSYSFSSNKGPSTYSYRASTGIPWMTTPFFIKSFHLELEEDERPCYTIGSDPPLVGRDGRGSMTFLLRPLVVGVPCLWDICLIALNREQKAKEVGIDPPSNALLKLSTLCVLHSTDRALERLESQSGGHRSD</sequence>
<protein>
    <submittedName>
        <fullName evidence="1">RNA polymerase II transcription mediators</fullName>
    </submittedName>
</protein>
<comment type="caution">
    <text evidence="1">The sequence shown here is derived from an EMBL/GenBank/DDBJ whole genome shotgun (WGS) entry which is preliminary data.</text>
</comment>
<evidence type="ECO:0000313" key="2">
    <source>
        <dbReference type="Proteomes" id="UP000325081"/>
    </source>
</evidence>
<keyword evidence="2" id="KW-1185">Reference proteome</keyword>
<dbReference type="Proteomes" id="UP000325081">
    <property type="component" value="Unassembled WGS sequence"/>
</dbReference>
<gene>
    <name evidence="1" type="ORF">STAS_22603</name>
</gene>
<accession>A0A5A7QL68</accession>
<name>A0A5A7QL68_STRAF</name>
<proteinExistence type="predicted"/>
<dbReference type="EMBL" id="BKCP01007183">
    <property type="protein sequence ID" value="GER45648.1"/>
    <property type="molecule type" value="Genomic_DNA"/>
</dbReference>
<evidence type="ECO:0000313" key="1">
    <source>
        <dbReference type="EMBL" id="GER45648.1"/>
    </source>
</evidence>
<organism evidence="1 2">
    <name type="scientific">Striga asiatica</name>
    <name type="common">Asiatic witchweed</name>
    <name type="synonym">Buchnera asiatica</name>
    <dbReference type="NCBI Taxonomy" id="4170"/>
    <lineage>
        <taxon>Eukaryota</taxon>
        <taxon>Viridiplantae</taxon>
        <taxon>Streptophyta</taxon>
        <taxon>Embryophyta</taxon>
        <taxon>Tracheophyta</taxon>
        <taxon>Spermatophyta</taxon>
        <taxon>Magnoliopsida</taxon>
        <taxon>eudicotyledons</taxon>
        <taxon>Gunneridae</taxon>
        <taxon>Pentapetalae</taxon>
        <taxon>asterids</taxon>
        <taxon>lamiids</taxon>
        <taxon>Lamiales</taxon>
        <taxon>Orobanchaceae</taxon>
        <taxon>Buchnereae</taxon>
        <taxon>Striga</taxon>
    </lineage>
</organism>
<dbReference type="AlphaFoldDB" id="A0A5A7QL68"/>